<keyword evidence="5 12" id="KW-0138">CF(0)</keyword>
<evidence type="ECO:0000256" key="5">
    <source>
        <dbReference type="ARBA" id="ARBA00022547"/>
    </source>
</evidence>
<keyword evidence="9 12" id="KW-0406">Ion transport</keyword>
<keyword evidence="6 12" id="KW-0812">Transmembrane</keyword>
<keyword evidence="11 13" id="KW-0472">Membrane</keyword>
<evidence type="ECO:0000256" key="12">
    <source>
        <dbReference type="RuleBase" id="RU003661"/>
    </source>
</evidence>
<evidence type="ECO:0000256" key="8">
    <source>
        <dbReference type="ARBA" id="ARBA00022989"/>
    </source>
</evidence>
<evidence type="ECO:0000256" key="6">
    <source>
        <dbReference type="ARBA" id="ARBA00022692"/>
    </source>
</evidence>
<dbReference type="GO" id="GO:0015986">
    <property type="term" value="P:proton motive force-driven ATP synthesis"/>
    <property type="evidence" value="ECO:0007669"/>
    <property type="project" value="InterPro"/>
</dbReference>
<evidence type="ECO:0000256" key="11">
    <source>
        <dbReference type="ARBA" id="ARBA00023136"/>
    </source>
</evidence>
<dbReference type="AlphaFoldDB" id="A0A0B4VJP8"/>
<evidence type="ECO:0000313" key="14">
    <source>
        <dbReference type="EMBL" id="AJD22589.1"/>
    </source>
</evidence>
<keyword evidence="10 12" id="KW-0496">Mitochondrion</keyword>
<keyword evidence="7 12" id="KW-0375">Hydrogen ion transport</keyword>
<organism evidence="14">
    <name type="scientific">Euastacus spinifer</name>
    <dbReference type="NCBI Taxonomy" id="99766"/>
    <lineage>
        <taxon>Eukaryota</taxon>
        <taxon>Metazoa</taxon>
        <taxon>Ecdysozoa</taxon>
        <taxon>Arthropoda</taxon>
        <taxon>Crustacea</taxon>
        <taxon>Multicrustacea</taxon>
        <taxon>Malacostraca</taxon>
        <taxon>Eumalacostraca</taxon>
        <taxon>Eucarida</taxon>
        <taxon>Decapoda</taxon>
        <taxon>Pleocyemata</taxon>
        <taxon>Astacidea</taxon>
        <taxon>Parastacoidea</taxon>
        <taxon>Parastacidae</taxon>
        <taxon>Euastacus</taxon>
    </lineage>
</organism>
<dbReference type="GeneID" id="22909251"/>
<feature type="transmembrane region" description="Helical" evidence="13">
    <location>
        <begin position="6"/>
        <end position="30"/>
    </location>
</feature>
<dbReference type="GO" id="GO:0031966">
    <property type="term" value="C:mitochondrial membrane"/>
    <property type="evidence" value="ECO:0007669"/>
    <property type="project" value="UniProtKB-SubCell"/>
</dbReference>
<evidence type="ECO:0000256" key="3">
    <source>
        <dbReference type="ARBA" id="ARBA00011291"/>
    </source>
</evidence>
<dbReference type="CTD" id="4509"/>
<proteinExistence type="inferred from homology"/>
<comment type="similarity">
    <text evidence="2 12">Belongs to the ATPase protein 8 family.</text>
</comment>
<evidence type="ECO:0000256" key="9">
    <source>
        <dbReference type="ARBA" id="ARBA00023065"/>
    </source>
</evidence>
<keyword evidence="8 13" id="KW-1133">Transmembrane helix</keyword>
<comment type="subunit">
    <text evidence="3">F-type ATPases have 2 components, CF(1) - the catalytic core - and CF(0) - the membrane proton channel.</text>
</comment>
<name>A0A0B4VJP8_9EUCA</name>
<dbReference type="EMBL" id="KM458972">
    <property type="protein sequence ID" value="AJD22589.1"/>
    <property type="molecule type" value="Genomic_DNA"/>
</dbReference>
<evidence type="ECO:0000256" key="2">
    <source>
        <dbReference type="ARBA" id="ARBA00008892"/>
    </source>
</evidence>
<dbReference type="RefSeq" id="YP_009116245.1">
    <property type="nucleotide sequence ID" value="NC_026214.1"/>
</dbReference>
<evidence type="ECO:0000256" key="7">
    <source>
        <dbReference type="ARBA" id="ARBA00022781"/>
    </source>
</evidence>
<dbReference type="Pfam" id="PF00895">
    <property type="entry name" value="ATP-synt_8"/>
    <property type="match status" value="1"/>
</dbReference>
<gene>
    <name evidence="14" type="primary">atp8</name>
</gene>
<evidence type="ECO:0000256" key="13">
    <source>
        <dbReference type="SAM" id="Phobius"/>
    </source>
</evidence>
<dbReference type="GO" id="GO:0015078">
    <property type="term" value="F:proton transmembrane transporter activity"/>
    <property type="evidence" value="ECO:0007669"/>
    <property type="project" value="InterPro"/>
</dbReference>
<evidence type="ECO:0000256" key="4">
    <source>
        <dbReference type="ARBA" id="ARBA00022448"/>
    </source>
</evidence>
<keyword evidence="4 12" id="KW-0813">Transport</keyword>
<protein>
    <recommendedName>
        <fullName evidence="12">ATP synthase complex subunit 8</fullName>
    </recommendedName>
</protein>
<evidence type="ECO:0000256" key="1">
    <source>
        <dbReference type="ARBA" id="ARBA00004304"/>
    </source>
</evidence>
<evidence type="ECO:0000256" key="10">
    <source>
        <dbReference type="ARBA" id="ARBA00023128"/>
    </source>
</evidence>
<accession>A0A0B4VJP8</accession>
<dbReference type="GO" id="GO:0045259">
    <property type="term" value="C:proton-transporting ATP synthase complex"/>
    <property type="evidence" value="ECO:0007669"/>
    <property type="project" value="UniProtKB-KW"/>
</dbReference>
<sequence length="52" mass="6342">MPQMSPLLWLNLLFMFILGFFLFSVFNFFIKPPLKILTTSSKLIKPEKYWKW</sequence>
<geneLocation type="mitochondrion" evidence="14"/>
<dbReference type="InterPro" id="IPR001421">
    <property type="entry name" value="ATP8_metazoa"/>
</dbReference>
<reference evidence="14" key="1">
    <citation type="submission" date="2014-09" db="EMBL/GenBank/DDBJ databases">
        <authorList>
            <person name="Lee Y.P."/>
            <person name="Gan H.M."/>
        </authorList>
    </citation>
    <scope>NUCLEOTIDE SEQUENCE</scope>
</reference>
<comment type="subcellular location">
    <subcellularLocation>
        <location evidence="1 12">Mitochondrion membrane</location>
        <topology evidence="1 12">Single-pass membrane protein</topology>
    </subcellularLocation>
</comment>